<evidence type="ECO:0000313" key="2">
    <source>
        <dbReference type="Proteomes" id="UP001221217"/>
    </source>
</evidence>
<dbReference type="Proteomes" id="UP001221217">
    <property type="component" value="Unassembled WGS sequence"/>
</dbReference>
<sequence length="125" mass="14297">MDSKLSVILSDSGALIGDIEYVLGDQREFVSSDSLKWVQDFLRYHDVDLFIADMDIKIDEQTEVLNRLRELTPEETSLLLLVSERKKLELEKEFGGLGKFEVSADWLIKPFSRNALISSIDNLCE</sequence>
<comment type="caution">
    <text evidence="1">The sequence shown here is derived from an EMBL/GenBank/DDBJ whole genome shotgun (WGS) entry which is preliminary data.</text>
</comment>
<proteinExistence type="predicted"/>
<evidence type="ECO:0000313" key="1">
    <source>
        <dbReference type="EMBL" id="MDC7226206.1"/>
    </source>
</evidence>
<protein>
    <recommendedName>
        <fullName evidence="3">Response regulatory domain-containing protein</fullName>
    </recommendedName>
</protein>
<dbReference type="EMBL" id="JAQQAL010000011">
    <property type="protein sequence ID" value="MDC7226206.1"/>
    <property type="molecule type" value="Genomic_DNA"/>
</dbReference>
<dbReference type="AlphaFoldDB" id="A0AAJ1IHA0"/>
<reference evidence="1 2" key="1">
    <citation type="submission" date="2022-12" db="EMBL/GenBank/DDBJ databases">
        <title>Metagenome assembled genome from gulf of manar.</title>
        <authorList>
            <person name="Kohli P."/>
            <person name="Pk S."/>
            <person name="Venkata Ramana C."/>
            <person name="Sasikala C."/>
        </authorList>
    </citation>
    <scope>NUCLEOTIDE SEQUENCE [LARGE SCALE GENOMIC DNA]</scope>
    <source>
        <strain evidence="1">JB008</strain>
    </source>
</reference>
<accession>A0AAJ1IHA0</accession>
<gene>
    <name evidence="1" type="ORF">PQJ61_05535</name>
</gene>
<organism evidence="1 2">
    <name type="scientific">Candidatus Thalassospirochaeta sargassi</name>
    <dbReference type="NCBI Taxonomy" id="3119039"/>
    <lineage>
        <taxon>Bacteria</taxon>
        <taxon>Pseudomonadati</taxon>
        <taxon>Spirochaetota</taxon>
        <taxon>Spirochaetia</taxon>
        <taxon>Spirochaetales</taxon>
        <taxon>Spirochaetaceae</taxon>
        <taxon>Candidatus Thalassospirochaeta</taxon>
    </lineage>
</organism>
<name>A0AAJ1IHA0_9SPIO</name>
<evidence type="ECO:0008006" key="3">
    <source>
        <dbReference type="Google" id="ProtNLM"/>
    </source>
</evidence>
<dbReference type="Gene3D" id="3.40.50.2300">
    <property type="match status" value="1"/>
</dbReference>